<gene>
    <name evidence="1" type="ORF">FHK82_08765</name>
</gene>
<dbReference type="STRING" id="1543721.AAY24_06680"/>
<organism evidence="1 2">
    <name type="scientific">Sedimenticola thiotaurini</name>
    <dbReference type="NCBI Taxonomy" id="1543721"/>
    <lineage>
        <taxon>Bacteria</taxon>
        <taxon>Pseudomonadati</taxon>
        <taxon>Pseudomonadota</taxon>
        <taxon>Gammaproteobacteria</taxon>
        <taxon>Chromatiales</taxon>
        <taxon>Sedimenticolaceae</taxon>
        <taxon>Sedimenticola</taxon>
    </lineage>
</organism>
<keyword evidence="1" id="KW-0378">Hydrolase</keyword>
<sequence>MTERVPSRDEAFQLLKTYTKTESLVKHGLAVEAVMRYFARQRGGDEEQWGIVGLVHDLDYEQFPDQHCIKTEQILREQQWPDSYIRAVISHGWGICTDVEPLSEMEQVLYATDELTGLVTTSALVRPSKSVLDLEAKSVLKKWKDKSFAAKVDRSIIDRGAAMLGMERRDLITQTILGMREVADVIGLRGTL</sequence>
<dbReference type="GO" id="GO:0016787">
    <property type="term" value="F:hydrolase activity"/>
    <property type="evidence" value="ECO:0007669"/>
    <property type="project" value="UniProtKB-KW"/>
</dbReference>
<dbReference type="SUPFAM" id="SSF109604">
    <property type="entry name" value="HD-domain/PDEase-like"/>
    <property type="match status" value="1"/>
</dbReference>
<protein>
    <submittedName>
        <fullName evidence="1">Hydrolase</fullName>
    </submittedName>
</protein>
<evidence type="ECO:0000313" key="2">
    <source>
        <dbReference type="Proteomes" id="UP000317355"/>
    </source>
</evidence>
<comment type="caution">
    <text evidence="1">The sequence shown here is derived from an EMBL/GenBank/DDBJ whole genome shotgun (WGS) entry which is preliminary data.</text>
</comment>
<dbReference type="EMBL" id="VMRY01000035">
    <property type="protein sequence ID" value="TVT55248.1"/>
    <property type="molecule type" value="Genomic_DNA"/>
</dbReference>
<evidence type="ECO:0000313" key="1">
    <source>
        <dbReference type="EMBL" id="TVT55248.1"/>
    </source>
</evidence>
<dbReference type="Proteomes" id="UP000317355">
    <property type="component" value="Unassembled WGS sequence"/>
</dbReference>
<dbReference type="Gene3D" id="1.10.3210.10">
    <property type="entry name" value="Hypothetical protein af1432"/>
    <property type="match status" value="1"/>
</dbReference>
<proteinExistence type="predicted"/>
<dbReference type="PANTHER" id="PTHR38659:SF2">
    <property type="entry name" value="HDIG DOMAIN PROTEIN"/>
    <property type="match status" value="1"/>
</dbReference>
<reference evidence="1 2" key="1">
    <citation type="submission" date="2019-07" db="EMBL/GenBank/DDBJ databases">
        <title>The pathways for chlorine oxyanion respiration interact through the shared metabolite chlorate.</title>
        <authorList>
            <person name="Barnum T.P."/>
            <person name="Cheng Y."/>
            <person name="Hill K.A."/>
            <person name="Lucas L.N."/>
            <person name="Carlson H.K."/>
            <person name="Coates J.D."/>
        </authorList>
    </citation>
    <scope>NUCLEOTIDE SEQUENCE [LARGE SCALE GENOMIC DNA]</scope>
    <source>
        <strain evidence="1">BK-3</strain>
    </source>
</reference>
<dbReference type="PANTHER" id="PTHR38659">
    <property type="entry name" value="METAL-DEPENDENT PHOSPHOHYDROLASE"/>
    <property type="match status" value="1"/>
</dbReference>
<dbReference type="AlphaFoldDB" id="A0A558D2K6"/>
<name>A0A558D2K6_9GAMM</name>
<accession>A0A558D2K6</accession>